<dbReference type="AlphaFoldDB" id="A0A081BEV4"/>
<dbReference type="Pfam" id="PF13747">
    <property type="entry name" value="DUF4164"/>
    <property type="match status" value="1"/>
</dbReference>
<evidence type="ECO:0000256" key="1">
    <source>
        <dbReference type="SAM" id="Coils"/>
    </source>
</evidence>
<name>A0A081BEV4_9HYPH</name>
<reference evidence="2 3" key="1">
    <citation type="submission" date="2014-07" db="EMBL/GenBank/DDBJ databases">
        <title>Tepidicaulis marinum gen. nov., sp. nov., a novel marine bacterium denitrifying nitrate to nitrous oxide strictly under microaerobic conditions.</title>
        <authorList>
            <person name="Takeuchi M."/>
            <person name="Yamagishi T."/>
            <person name="Kamagata Y."/>
            <person name="Oshima K."/>
            <person name="Hattori M."/>
            <person name="Katayama T."/>
            <person name="Hanada S."/>
            <person name="Tamaki H."/>
            <person name="Marumo K."/>
            <person name="Maeda H."/>
            <person name="Nedachi M."/>
            <person name="Iwasaki W."/>
            <person name="Suwa Y."/>
            <person name="Sakata S."/>
        </authorList>
    </citation>
    <scope>NUCLEOTIDE SEQUENCE [LARGE SCALE GENOMIC DNA]</scope>
    <source>
        <strain evidence="2 3">MA2</strain>
    </source>
</reference>
<keyword evidence="1" id="KW-0175">Coiled coil</keyword>
<organism evidence="2 3">
    <name type="scientific">Tepidicaulis marinus</name>
    <dbReference type="NCBI Taxonomy" id="1333998"/>
    <lineage>
        <taxon>Bacteria</taxon>
        <taxon>Pseudomonadati</taxon>
        <taxon>Pseudomonadota</taxon>
        <taxon>Alphaproteobacteria</taxon>
        <taxon>Hyphomicrobiales</taxon>
        <taxon>Parvibaculaceae</taxon>
        <taxon>Tepidicaulis</taxon>
    </lineage>
</organism>
<dbReference type="InterPro" id="IPR025310">
    <property type="entry name" value="DUF4164"/>
</dbReference>
<dbReference type="Proteomes" id="UP000028702">
    <property type="component" value="Unassembled WGS sequence"/>
</dbReference>
<comment type="caution">
    <text evidence="2">The sequence shown here is derived from an EMBL/GenBank/DDBJ whole genome shotgun (WGS) entry which is preliminary data.</text>
</comment>
<gene>
    <name evidence="2" type="ORF">M2A_3071</name>
</gene>
<dbReference type="EMBL" id="BBIO01000021">
    <property type="protein sequence ID" value="GAK46572.1"/>
    <property type="molecule type" value="Genomic_DNA"/>
</dbReference>
<feature type="coiled-coil region" evidence="1">
    <location>
        <begin position="34"/>
        <end position="68"/>
    </location>
</feature>
<evidence type="ECO:0000313" key="2">
    <source>
        <dbReference type="EMBL" id="GAK46572.1"/>
    </source>
</evidence>
<protein>
    <submittedName>
        <fullName evidence="2">Conserved protein</fullName>
    </submittedName>
</protein>
<evidence type="ECO:0000313" key="3">
    <source>
        <dbReference type="Proteomes" id="UP000028702"/>
    </source>
</evidence>
<keyword evidence="3" id="KW-1185">Reference proteome</keyword>
<dbReference type="eggNOG" id="ENOG502ZX9C">
    <property type="taxonomic scope" value="Bacteria"/>
</dbReference>
<proteinExistence type="predicted"/>
<accession>A0A081BEV4</accession>
<sequence length="83" mass="8927">MDRFAGSVDRLEALLNRRMAQGRKVGGGDAAGDLAGLRGDKARLEEELNVMKAEVRRLSTMNERASQDITSAVDGIRKILAAG</sequence>